<dbReference type="InterPro" id="IPR050185">
    <property type="entry name" value="Ub_carboxyl-term_hydrolase"/>
</dbReference>
<dbReference type="InterPro" id="IPR038765">
    <property type="entry name" value="Papain-like_cys_pep_sf"/>
</dbReference>
<keyword evidence="5" id="KW-0833">Ubl conjugation pathway</keyword>
<dbReference type="InterPro" id="IPR018200">
    <property type="entry name" value="USP_CS"/>
</dbReference>
<dbReference type="EMBL" id="MLAK01000217">
    <property type="protein sequence ID" value="OHT15544.1"/>
    <property type="molecule type" value="Genomic_DNA"/>
</dbReference>
<feature type="domain" description="DUSP" evidence="12">
    <location>
        <begin position="8"/>
        <end position="106"/>
    </location>
</feature>
<dbReference type="OrthoDB" id="265776at2759"/>
<keyword evidence="7" id="KW-0788">Thiol protease</keyword>
<dbReference type="GO" id="GO:0006508">
    <property type="term" value="P:proteolysis"/>
    <property type="evidence" value="ECO:0007669"/>
    <property type="project" value="UniProtKB-KW"/>
</dbReference>
<dbReference type="GO" id="GO:0004843">
    <property type="term" value="F:cysteine-type deubiquitinase activity"/>
    <property type="evidence" value="ECO:0007669"/>
    <property type="project" value="UniProtKB-EC"/>
</dbReference>
<evidence type="ECO:0000256" key="7">
    <source>
        <dbReference type="ARBA" id="ARBA00022807"/>
    </source>
</evidence>
<evidence type="ECO:0000256" key="9">
    <source>
        <dbReference type="ARBA" id="ARBA00023163"/>
    </source>
</evidence>
<dbReference type="InterPro" id="IPR028889">
    <property type="entry name" value="USP"/>
</dbReference>
<keyword evidence="4" id="KW-0645">Protease</keyword>
<dbReference type="PANTHER" id="PTHR21646">
    <property type="entry name" value="UBIQUITIN CARBOXYL-TERMINAL HYDROLASE"/>
    <property type="match status" value="1"/>
</dbReference>
<dbReference type="SMART" id="SM00695">
    <property type="entry name" value="DUSP"/>
    <property type="match status" value="1"/>
</dbReference>
<dbReference type="EC" id="3.4.19.12" evidence="3"/>
<sequence>MTEMAKAESVRERYEIINKELSGHQYSPGETAYALSNKWFAKFKIAARNNNNDFNAKIDNRHLFDENGRVKQWLTEHDYVIIPQITWKRLIEWYPGGPEKPVPIIAESTSGNPFPDFILSTYQIYLAQETIDQNTKTVYISKYANIGQLKDLACKIFLIDNKETRLRDYFNQKTREILDDNRSIISYSFTNEPDLLLEVKNGNSWPDYSSKPKITRNNSPRYMAQISPGLVGIINIASQCYMASICQALGHCVPIHDFFFDTYKAQNVPPVTKEFMSLIKQMYTSTSNKNLTLSELQKAIGQKHDQFSLDGKFGLELQQDAHEFLVALLEFLIAQTSPNPKNSIQLCKLEEGSGINDTVGERNWNKLKELNQSPLYTKFYGLQYECYECTSCKHVQTVFSSFSVISIQLKSPKLKLQRVIWIPYDRTQEMVEVEICVTEGSAYQDFIQALKAERIQISGNTNVAFAVESQTTEKDVNNNNNNNNSSSYRFIIPKVVQGKLFAFEIPDKKKNYFLAQPLRSSDHCLLTFPFVCTLLQEDKDAAINIAKEKMKVLWKAPKVVEEGNEDTNQIYTNVEAIGNFTPNDQYSYLLNLIVEAVIAPDAESLVVDSKRYPADRCNNMHTVNLEDEIKNRSEFSLLEVEKECPNCHTKASPYMSTSIYHAPDILIFQFVLWDNNYNKIFANLSYPDVLDMTNYLRGDQAGETMKYELFAVVNHKGSTIYCGHYYTIARLNHTDKWYMFNDTDVHPVNKEESHSSLAYLLFYERVRE</sequence>
<keyword evidence="6" id="KW-0378">Hydrolase</keyword>
<comment type="subcellular location">
    <subcellularLocation>
        <location evidence="2">Nucleus</location>
    </subcellularLocation>
</comment>
<dbReference type="RefSeq" id="XP_068368680.1">
    <property type="nucleotide sequence ID" value="XM_068490965.1"/>
</dbReference>
<comment type="catalytic activity">
    <reaction evidence="1">
        <text>Thiol-dependent hydrolysis of ester, thioester, amide, peptide and isopeptide bonds formed by the C-terminal Gly of ubiquitin (a 76-residue protein attached to proteins as an intracellular targeting signal).</text>
        <dbReference type="EC" id="3.4.19.12"/>
    </reaction>
</comment>
<dbReference type="Pfam" id="PF00443">
    <property type="entry name" value="UCH"/>
    <property type="match status" value="1"/>
</dbReference>
<evidence type="ECO:0000256" key="10">
    <source>
        <dbReference type="ARBA" id="ARBA00023242"/>
    </source>
</evidence>
<dbReference type="InterPro" id="IPR035927">
    <property type="entry name" value="DUSP-like_sf"/>
</dbReference>
<proteinExistence type="predicted"/>
<protein>
    <recommendedName>
        <fullName evidence="3">ubiquitinyl hydrolase 1</fullName>
        <ecNumber evidence="3">3.4.19.12</ecNumber>
    </recommendedName>
</protein>
<dbReference type="PROSITE" id="PS51283">
    <property type="entry name" value="DUSP"/>
    <property type="match status" value="1"/>
</dbReference>
<dbReference type="GO" id="GO:0016579">
    <property type="term" value="P:protein deubiquitination"/>
    <property type="evidence" value="ECO:0007669"/>
    <property type="project" value="InterPro"/>
</dbReference>
<dbReference type="PROSITE" id="PS50235">
    <property type="entry name" value="USP_3"/>
    <property type="match status" value="1"/>
</dbReference>
<organism evidence="13 14">
    <name type="scientific">Tritrichomonas foetus</name>
    <dbReference type="NCBI Taxonomy" id="1144522"/>
    <lineage>
        <taxon>Eukaryota</taxon>
        <taxon>Metamonada</taxon>
        <taxon>Parabasalia</taxon>
        <taxon>Tritrichomonadida</taxon>
        <taxon>Tritrichomonadidae</taxon>
        <taxon>Tritrichomonas</taxon>
    </lineage>
</organism>
<dbReference type="PANTHER" id="PTHR21646:SF33">
    <property type="entry name" value="UBIQUITIN CARBOXYL-TERMINAL HYDROLASE 22"/>
    <property type="match status" value="1"/>
</dbReference>
<feature type="domain" description="USP" evidence="11">
    <location>
        <begin position="231"/>
        <end position="766"/>
    </location>
</feature>
<dbReference type="Gene3D" id="3.30.2230.10">
    <property type="entry name" value="DUSP-like"/>
    <property type="match status" value="1"/>
</dbReference>
<evidence type="ECO:0000256" key="1">
    <source>
        <dbReference type="ARBA" id="ARBA00000707"/>
    </source>
</evidence>
<dbReference type="AlphaFoldDB" id="A0A1J4KXD3"/>
<evidence type="ECO:0000256" key="4">
    <source>
        <dbReference type="ARBA" id="ARBA00022670"/>
    </source>
</evidence>
<evidence type="ECO:0000256" key="2">
    <source>
        <dbReference type="ARBA" id="ARBA00004123"/>
    </source>
</evidence>
<keyword evidence="14" id="KW-1185">Reference proteome</keyword>
<dbReference type="InterPro" id="IPR006615">
    <property type="entry name" value="Pept_C19_DUSP"/>
</dbReference>
<dbReference type="SUPFAM" id="SSF143791">
    <property type="entry name" value="DUSP-like"/>
    <property type="match status" value="1"/>
</dbReference>
<dbReference type="CDD" id="cd02257">
    <property type="entry name" value="Peptidase_C19"/>
    <property type="match status" value="1"/>
</dbReference>
<evidence type="ECO:0000256" key="8">
    <source>
        <dbReference type="ARBA" id="ARBA00023015"/>
    </source>
</evidence>
<reference evidence="13" key="1">
    <citation type="submission" date="2016-10" db="EMBL/GenBank/DDBJ databases">
        <authorList>
            <person name="Benchimol M."/>
            <person name="Almeida L.G."/>
            <person name="Vasconcelos A.T."/>
            <person name="Perreira-Neves A."/>
            <person name="Rosa I.A."/>
            <person name="Tasca T."/>
            <person name="Bogo M.R."/>
            <person name="de Souza W."/>
        </authorList>
    </citation>
    <scope>NUCLEOTIDE SEQUENCE [LARGE SCALE GENOMIC DNA]</scope>
    <source>
        <strain evidence="13">K</strain>
    </source>
</reference>
<dbReference type="Gene3D" id="3.10.20.90">
    <property type="entry name" value="Phosphatidylinositol 3-kinase Catalytic Subunit, Chain A, domain 1"/>
    <property type="match status" value="1"/>
</dbReference>
<evidence type="ECO:0000256" key="6">
    <source>
        <dbReference type="ARBA" id="ARBA00022801"/>
    </source>
</evidence>
<evidence type="ECO:0000256" key="5">
    <source>
        <dbReference type="ARBA" id="ARBA00022786"/>
    </source>
</evidence>
<keyword evidence="10" id="KW-0539">Nucleus</keyword>
<comment type="caution">
    <text evidence="13">The sequence shown here is derived from an EMBL/GenBank/DDBJ whole genome shotgun (WGS) entry which is preliminary data.</text>
</comment>
<keyword evidence="9" id="KW-0804">Transcription</keyword>
<dbReference type="GO" id="GO:0005634">
    <property type="term" value="C:nucleus"/>
    <property type="evidence" value="ECO:0007669"/>
    <property type="project" value="UniProtKB-SubCell"/>
</dbReference>
<dbReference type="Pfam" id="PF06337">
    <property type="entry name" value="DUSP"/>
    <property type="match status" value="1"/>
</dbReference>
<evidence type="ECO:0000313" key="13">
    <source>
        <dbReference type="EMBL" id="OHT15544.1"/>
    </source>
</evidence>
<evidence type="ECO:0000259" key="12">
    <source>
        <dbReference type="PROSITE" id="PS51283"/>
    </source>
</evidence>
<accession>A0A1J4KXD3</accession>
<name>A0A1J4KXD3_9EUKA</name>
<dbReference type="InterPro" id="IPR001394">
    <property type="entry name" value="Peptidase_C19_UCH"/>
</dbReference>
<dbReference type="PROSITE" id="PS00973">
    <property type="entry name" value="USP_2"/>
    <property type="match status" value="1"/>
</dbReference>
<keyword evidence="8" id="KW-0805">Transcription regulation</keyword>
<dbReference type="Gene3D" id="3.90.70.10">
    <property type="entry name" value="Cysteine proteinases"/>
    <property type="match status" value="2"/>
</dbReference>
<gene>
    <name evidence="13" type="ORF">TRFO_02886</name>
</gene>
<evidence type="ECO:0000259" key="11">
    <source>
        <dbReference type="PROSITE" id="PS50235"/>
    </source>
</evidence>
<evidence type="ECO:0000256" key="3">
    <source>
        <dbReference type="ARBA" id="ARBA00012759"/>
    </source>
</evidence>
<dbReference type="VEuPathDB" id="TrichDB:TRFO_02886"/>
<dbReference type="SUPFAM" id="SSF54001">
    <property type="entry name" value="Cysteine proteinases"/>
    <property type="match status" value="1"/>
</dbReference>
<dbReference type="Proteomes" id="UP000179807">
    <property type="component" value="Unassembled WGS sequence"/>
</dbReference>
<dbReference type="GeneID" id="94825669"/>
<evidence type="ECO:0000313" key="14">
    <source>
        <dbReference type="Proteomes" id="UP000179807"/>
    </source>
</evidence>